<dbReference type="GO" id="GO:0007186">
    <property type="term" value="P:G protein-coupled receptor signaling pathway"/>
    <property type="evidence" value="ECO:0000318"/>
    <property type="project" value="GO_Central"/>
</dbReference>
<gene>
    <name evidence="14 15 16" type="primary">p2ry14.S</name>
</gene>
<dbReference type="PRINTS" id="PR01655">
    <property type="entry name" value="UDPGLUCOSER"/>
</dbReference>
<keyword evidence="13" id="KW-1185">Reference proteome</keyword>
<feature type="transmembrane region" description="Helical" evidence="11">
    <location>
        <begin position="280"/>
        <end position="300"/>
    </location>
</feature>
<evidence type="ECO:0000256" key="6">
    <source>
        <dbReference type="ARBA" id="ARBA00023136"/>
    </source>
</evidence>
<dbReference type="AlphaFoldDB" id="A0A1L8G4A8"/>
<evidence type="ECO:0000256" key="10">
    <source>
        <dbReference type="RuleBase" id="RU000688"/>
    </source>
</evidence>
<dbReference type="CTD" id="108717587"/>
<feature type="transmembrane region" description="Helical" evidence="11">
    <location>
        <begin position="58"/>
        <end position="78"/>
    </location>
</feature>
<evidence type="ECO:0000256" key="1">
    <source>
        <dbReference type="ARBA" id="ARBA00004651"/>
    </source>
</evidence>
<feature type="domain" description="G-protein coupled receptors family 1 profile" evidence="12">
    <location>
        <begin position="41"/>
        <end position="296"/>
    </location>
</feature>
<feature type="transmembrane region" description="Helical" evidence="11">
    <location>
        <begin position="188"/>
        <end position="216"/>
    </location>
</feature>
<proteinExistence type="inferred from homology"/>
<evidence type="ECO:0000256" key="2">
    <source>
        <dbReference type="ARBA" id="ARBA00022475"/>
    </source>
</evidence>
<dbReference type="PANTHER" id="PTHR24233">
    <property type="entry name" value="P2Y PURINOCEPTOR-RELATED G-PROTEIN COUPLED RECEPTOR"/>
    <property type="match status" value="1"/>
</dbReference>
<feature type="transmembrane region" description="Helical" evidence="11">
    <location>
        <begin position="236"/>
        <end position="253"/>
    </location>
</feature>
<feature type="transmembrane region" description="Helical" evidence="11">
    <location>
        <begin position="29"/>
        <end position="51"/>
    </location>
</feature>
<feature type="transmembrane region" description="Helical" evidence="11">
    <location>
        <begin position="98"/>
        <end position="119"/>
    </location>
</feature>
<evidence type="ECO:0000313" key="13">
    <source>
        <dbReference type="Proteomes" id="UP000186698"/>
    </source>
</evidence>
<reference evidence="14 15" key="1">
    <citation type="submission" date="2025-04" db="UniProtKB">
        <authorList>
            <consortium name="RefSeq"/>
        </authorList>
    </citation>
    <scope>IDENTIFICATION</scope>
    <source>
        <strain evidence="14 15">J_2021</strain>
        <tissue evidence="14 15">Erythrocytes</tissue>
    </source>
</reference>
<keyword evidence="4 11" id="KW-1133">Transmembrane helix</keyword>
<keyword evidence="5 10" id="KW-0297">G-protein coupled receptor</keyword>
<dbReference type="OrthoDB" id="6163051at2759"/>
<dbReference type="Xenbase" id="XB-GENE-17334992">
    <property type="gene designation" value="p2ry14.S"/>
</dbReference>
<evidence type="ECO:0000256" key="5">
    <source>
        <dbReference type="ARBA" id="ARBA00023040"/>
    </source>
</evidence>
<dbReference type="Gene3D" id="1.20.1070.10">
    <property type="entry name" value="Rhodopsin 7-helix transmembrane proteins"/>
    <property type="match status" value="1"/>
</dbReference>
<comment type="subcellular location">
    <subcellularLocation>
        <location evidence="1">Cell membrane</location>
        <topology evidence="1">Multi-pass membrane protein</topology>
    </subcellularLocation>
</comment>
<dbReference type="PRINTS" id="PR00237">
    <property type="entry name" value="GPCRRHODOPSN"/>
</dbReference>
<dbReference type="RefSeq" id="XP_041420879.1">
    <property type="nucleotide sequence ID" value="XM_041564945.1"/>
</dbReference>
<dbReference type="InterPro" id="IPR017452">
    <property type="entry name" value="GPCR_Rhodpsn_7TM"/>
</dbReference>
<dbReference type="AGR" id="Xenbase:XB-GENE-17334992"/>
<keyword evidence="7 10" id="KW-0675">Receptor</keyword>
<evidence type="ECO:0000313" key="16">
    <source>
        <dbReference type="Xenbase" id="XB-GENE-17334992"/>
    </source>
</evidence>
<evidence type="ECO:0000313" key="14">
    <source>
        <dbReference type="RefSeq" id="XP_018120291.1"/>
    </source>
</evidence>
<evidence type="ECO:0000313" key="15">
    <source>
        <dbReference type="RefSeq" id="XP_041420879.1"/>
    </source>
</evidence>
<dbReference type="FunFam" id="1.20.1070.10:FF:000049">
    <property type="entry name" value="G-protein coupled receptor 87"/>
    <property type="match status" value="1"/>
</dbReference>
<keyword evidence="3 10" id="KW-0812">Transmembrane</keyword>
<accession>A0A1L8G4A8</accession>
<dbReference type="PaxDb" id="8355-A0A1L8G4A8"/>
<dbReference type="InterPro" id="IPR005466">
    <property type="entry name" value="P2Y14_rcpt"/>
</dbReference>
<dbReference type="Proteomes" id="UP000186698">
    <property type="component" value="Chromosome 5S"/>
</dbReference>
<dbReference type="RefSeq" id="XP_018120291.1">
    <property type="nucleotide sequence ID" value="XM_018264802.2"/>
</dbReference>
<keyword evidence="8" id="KW-0325">Glycoprotein</keyword>
<comment type="similarity">
    <text evidence="10">Belongs to the G-protein coupled receptor 1 family.</text>
</comment>
<evidence type="ECO:0000256" key="3">
    <source>
        <dbReference type="ARBA" id="ARBA00022692"/>
    </source>
</evidence>
<protein>
    <submittedName>
        <fullName evidence="14 15">P2Y purinoceptor 14</fullName>
    </submittedName>
</protein>
<dbReference type="PROSITE" id="PS50262">
    <property type="entry name" value="G_PROTEIN_RECEP_F1_2"/>
    <property type="match status" value="1"/>
</dbReference>
<dbReference type="KEGG" id="xla:108717587"/>
<dbReference type="Bgee" id="108717587">
    <property type="expression patterns" value="Expressed in spleen and 11 other cell types or tissues"/>
</dbReference>
<evidence type="ECO:0000259" key="12">
    <source>
        <dbReference type="PROSITE" id="PS50262"/>
    </source>
</evidence>
<keyword evidence="6 11" id="KW-0472">Membrane</keyword>
<dbReference type="Pfam" id="PF00001">
    <property type="entry name" value="7tm_1"/>
    <property type="match status" value="1"/>
</dbReference>
<sequence>MYPFRNSSENTSHSHCLFNSTLTSRVLPVFYSLAFIVSLVLNGLNFWIFFYVPSNRSFIVYLKNIVVADLLMTLTLPLKILSDVDLGSPMLNMIVCRYTAVLFYLNMYIGIMFLGILGLDRYYKVVRPMYSSSVQNVRYSKALSAIVWMFMAFVSVPNTILTDRPFHSDNYTNCAQLKSRLGIQWHQASNYICVSIFVLVFVLLVIFYVSISRTIYKSHQRFKNGSNMKTKSNRNIYSVLFVFFVCFVPYHAFRIPYTLSQVGDDYSCSLKNILYSVKEVTLLLAASNVCLDPIIYFFMCQPFRKMLFKKLHLRLGEKEQNKTCRVSSTMPGISQ</sequence>
<keyword evidence="2" id="KW-1003">Cell membrane</keyword>
<dbReference type="PRINTS" id="PR01157">
    <property type="entry name" value="P2YPURNOCPTR"/>
</dbReference>
<keyword evidence="9 10" id="KW-0807">Transducer</keyword>
<dbReference type="InterPro" id="IPR000276">
    <property type="entry name" value="GPCR_Rhodpsn"/>
</dbReference>
<dbReference type="STRING" id="8355.A0A1L8G4A8"/>
<evidence type="ECO:0000256" key="9">
    <source>
        <dbReference type="ARBA" id="ARBA00023224"/>
    </source>
</evidence>
<feature type="transmembrane region" description="Helical" evidence="11">
    <location>
        <begin position="139"/>
        <end position="161"/>
    </location>
</feature>
<dbReference type="SUPFAM" id="SSF81321">
    <property type="entry name" value="Family A G protein-coupled receptor-like"/>
    <property type="match status" value="1"/>
</dbReference>
<dbReference type="PANTHER" id="PTHR24233:SF3">
    <property type="entry name" value="P2Y PURINOCEPTOR 14"/>
    <property type="match status" value="1"/>
</dbReference>
<evidence type="ECO:0000256" key="7">
    <source>
        <dbReference type="ARBA" id="ARBA00023170"/>
    </source>
</evidence>
<dbReference type="PROSITE" id="PS00237">
    <property type="entry name" value="G_PROTEIN_RECEP_F1_1"/>
    <property type="match status" value="1"/>
</dbReference>
<organism evidence="13 15">
    <name type="scientific">Xenopus laevis</name>
    <name type="common">African clawed frog</name>
    <dbReference type="NCBI Taxonomy" id="8355"/>
    <lineage>
        <taxon>Eukaryota</taxon>
        <taxon>Metazoa</taxon>
        <taxon>Chordata</taxon>
        <taxon>Craniata</taxon>
        <taxon>Vertebrata</taxon>
        <taxon>Euteleostomi</taxon>
        <taxon>Amphibia</taxon>
        <taxon>Batrachia</taxon>
        <taxon>Anura</taxon>
        <taxon>Pipoidea</taxon>
        <taxon>Pipidae</taxon>
        <taxon>Xenopodinae</taxon>
        <taxon>Xenopus</taxon>
        <taxon>Xenopus</taxon>
    </lineage>
</organism>
<evidence type="ECO:0000256" key="8">
    <source>
        <dbReference type="ARBA" id="ARBA00023180"/>
    </source>
</evidence>
<dbReference type="OMA" id="FVHTVNY"/>
<dbReference type="GeneID" id="108717587"/>
<dbReference type="GO" id="GO:0005886">
    <property type="term" value="C:plasma membrane"/>
    <property type="evidence" value="ECO:0007669"/>
    <property type="project" value="UniProtKB-SubCell"/>
</dbReference>
<name>A0A1L8G4A8_XENLA</name>
<evidence type="ECO:0000256" key="11">
    <source>
        <dbReference type="SAM" id="Phobius"/>
    </source>
</evidence>
<evidence type="ECO:0000256" key="4">
    <source>
        <dbReference type="ARBA" id="ARBA00022989"/>
    </source>
</evidence>
<dbReference type="GO" id="GO:0045028">
    <property type="term" value="F:G protein-coupled purinergic nucleotide receptor activity"/>
    <property type="evidence" value="ECO:0000318"/>
    <property type="project" value="GO_Central"/>
</dbReference>